<dbReference type="InterPro" id="IPR007325">
    <property type="entry name" value="KFase/CYL"/>
</dbReference>
<dbReference type="Proteomes" id="UP001332192">
    <property type="component" value="Chromosome"/>
</dbReference>
<dbReference type="InterPro" id="IPR037175">
    <property type="entry name" value="KFase_sf"/>
</dbReference>
<dbReference type="Pfam" id="PF04199">
    <property type="entry name" value="Cyclase"/>
    <property type="match status" value="1"/>
</dbReference>
<protein>
    <submittedName>
        <fullName evidence="1">Cyclase family protein</fullName>
        <ecNumber evidence="1">3.5.-.-</ecNumber>
    </submittedName>
</protein>
<dbReference type="RefSeq" id="WP_324716848.1">
    <property type="nucleotide sequence ID" value="NZ_CP141615.1"/>
</dbReference>
<name>A0ABZ1BZQ0_9FIRM</name>
<accession>A0ABZ1BZQ0</accession>
<organism evidence="1 2">
    <name type="scientific">Carboxydichorda subterranea</name>
    <dbReference type="NCBI Taxonomy" id="3109565"/>
    <lineage>
        <taxon>Bacteria</taxon>
        <taxon>Bacillati</taxon>
        <taxon>Bacillota</taxon>
        <taxon>Limnochordia</taxon>
        <taxon>Limnochordales</taxon>
        <taxon>Geochordaceae</taxon>
        <taxon>Carboxydichorda</taxon>
    </lineage>
</organism>
<dbReference type="GO" id="GO:0016787">
    <property type="term" value="F:hydrolase activity"/>
    <property type="evidence" value="ECO:0007669"/>
    <property type="project" value="UniProtKB-KW"/>
</dbReference>
<sequence>MKRLGNVIVYRKVVDLTHVLEPGSPAWPGDPLVTFETVATIEGNGYYLRRFSMGEHSGTHLNAPKSFHPRGSSVSEYPPGALVTPAVLVDVRERAAAAPDYTLAVEDIRAWERRHGDIPAGSVVLLFTGWQERWSDPRAFLGLDAEGRLHFPGFGVEVARWLLQERRIRGLGTDAPGVEPGWDSSFAVNRLVLEEPSFAPDPAIEPPPRLVLECLAHLDELPPTGATLVIGVLRLRDGSGSPASVLALVP</sequence>
<keyword evidence="1" id="KW-0378">Hydrolase</keyword>
<dbReference type="PANTHER" id="PTHR31118:SF12">
    <property type="entry name" value="CYCLASE-LIKE PROTEIN 2"/>
    <property type="match status" value="1"/>
</dbReference>
<keyword evidence="2" id="KW-1185">Reference proteome</keyword>
<gene>
    <name evidence="1" type="ORF">U7230_00740</name>
</gene>
<dbReference type="SUPFAM" id="SSF102198">
    <property type="entry name" value="Putative cyclase"/>
    <property type="match status" value="1"/>
</dbReference>
<dbReference type="EC" id="3.5.-.-" evidence="1"/>
<dbReference type="EMBL" id="CP141615">
    <property type="protein sequence ID" value="WRP17578.1"/>
    <property type="molecule type" value="Genomic_DNA"/>
</dbReference>
<evidence type="ECO:0000313" key="2">
    <source>
        <dbReference type="Proteomes" id="UP001332192"/>
    </source>
</evidence>
<dbReference type="PANTHER" id="PTHR31118">
    <property type="entry name" value="CYCLASE-LIKE PROTEIN 2"/>
    <property type="match status" value="1"/>
</dbReference>
<reference evidence="1 2" key="1">
    <citation type="journal article" date="2024" name="Front. Microbiol.">
        <title>Novel thermophilic genera Geochorda gen. nov. and Carboxydochorda gen. nov. from the deep terrestrial subsurface reveal the ecophysiological diversity in the class Limnochordia.</title>
        <authorList>
            <person name="Karnachuk O.V."/>
            <person name="Lukina A.P."/>
            <person name="Avakyan M.R."/>
            <person name="Kadnikov V.V."/>
            <person name="Begmatov S."/>
            <person name="Beletsky A.V."/>
            <person name="Vlasova K.G."/>
            <person name="Novikov A.A."/>
            <person name="Shcherbakova V.A."/>
            <person name="Mardanov A.V."/>
            <person name="Ravin N.V."/>
        </authorList>
    </citation>
    <scope>NUCLEOTIDE SEQUENCE [LARGE SCALE GENOMIC DNA]</scope>
    <source>
        <strain evidence="1 2">L945</strain>
    </source>
</reference>
<evidence type="ECO:0000313" key="1">
    <source>
        <dbReference type="EMBL" id="WRP17578.1"/>
    </source>
</evidence>
<proteinExistence type="predicted"/>
<dbReference type="Gene3D" id="3.50.30.50">
    <property type="entry name" value="Putative cyclase"/>
    <property type="match status" value="1"/>
</dbReference>